<evidence type="ECO:0000313" key="6">
    <source>
        <dbReference type="EMBL" id="TCD59771.1"/>
    </source>
</evidence>
<proteinExistence type="predicted"/>
<dbReference type="PANTHER" id="PTHR31987">
    <property type="entry name" value="GLUTAMINASE A-RELATED"/>
    <property type="match status" value="1"/>
</dbReference>
<dbReference type="AlphaFoldDB" id="A0A4R0QZP0"/>
<feature type="region of interest" description="Disordered" evidence="1">
    <location>
        <begin position="748"/>
        <end position="868"/>
    </location>
</feature>
<feature type="compositionally biased region" description="Polar residues" evidence="1">
    <location>
        <begin position="854"/>
        <end position="863"/>
    </location>
</feature>
<feature type="compositionally biased region" description="Low complexity" evidence="1">
    <location>
        <begin position="792"/>
        <end position="808"/>
    </location>
</feature>
<accession>A0A4R0QZP0</accession>
<feature type="transmembrane region" description="Helical" evidence="2">
    <location>
        <begin position="717"/>
        <end position="738"/>
    </location>
</feature>
<evidence type="ECO:0000313" key="7">
    <source>
        <dbReference type="Proteomes" id="UP000292702"/>
    </source>
</evidence>
<evidence type="ECO:0000259" key="4">
    <source>
        <dbReference type="Pfam" id="PF16335"/>
    </source>
</evidence>
<dbReference type="STRING" id="92696.A0A4R0QZP0"/>
<dbReference type="EMBL" id="RWJN01000752">
    <property type="protein sequence ID" value="TCD59771.1"/>
    <property type="molecule type" value="Genomic_DNA"/>
</dbReference>
<keyword evidence="2" id="KW-0812">Transmembrane</keyword>
<evidence type="ECO:0000256" key="3">
    <source>
        <dbReference type="SAM" id="SignalP"/>
    </source>
</evidence>
<keyword evidence="3" id="KW-0732">Signal</keyword>
<keyword evidence="7" id="KW-1185">Reference proteome</keyword>
<feature type="domain" description="Glutaminase A central" evidence="4">
    <location>
        <begin position="333"/>
        <end position="685"/>
    </location>
</feature>
<dbReference type="PANTHER" id="PTHR31987:SF1">
    <property type="entry name" value="GLUTAMINASE A"/>
    <property type="match status" value="1"/>
</dbReference>
<dbReference type="Proteomes" id="UP000292702">
    <property type="component" value="Unassembled WGS sequence"/>
</dbReference>
<comment type="caution">
    <text evidence="6">The sequence shown here is derived from an EMBL/GenBank/DDBJ whole genome shotgun (WGS) entry which is preliminary data.</text>
</comment>
<feature type="compositionally biased region" description="Basic and acidic residues" evidence="1">
    <location>
        <begin position="810"/>
        <end position="821"/>
    </location>
</feature>
<dbReference type="InterPro" id="IPR052743">
    <property type="entry name" value="Glutaminase_GtaA"/>
</dbReference>
<evidence type="ECO:0008006" key="8">
    <source>
        <dbReference type="Google" id="ProtNLM"/>
    </source>
</evidence>
<keyword evidence="2" id="KW-0472">Membrane</keyword>
<name>A0A4R0QZP0_9APHY</name>
<keyword evidence="2" id="KW-1133">Transmembrane helix</keyword>
<gene>
    <name evidence="6" type="ORF">EIP91_011516</name>
</gene>
<feature type="chain" id="PRO_5020374885" description="DUF1793-domain-containing protein" evidence="3">
    <location>
        <begin position="23"/>
        <end position="894"/>
    </location>
</feature>
<dbReference type="Pfam" id="PF17168">
    <property type="entry name" value="DUF5127"/>
    <property type="match status" value="1"/>
</dbReference>
<dbReference type="OrthoDB" id="3918848at2759"/>
<sequence length="894" mass="95510">MAQVFLPLSLLFFAYFTINVASQGLPAYIPLAIRSPYFNTWVKTSDPMHSWPSFWNGATLGWAGIVRVDDVAYEWMGNGNPALNTTTLVGLEVTPTSTIFSFLAGTSMLVNVTFMTPIEPDDPVKQSLPFSYIALDASSQDGQPHSVQAYLDISGEWTSGNRSNNITWQATNTDTSTAYEYQLQTMSQFQEVKDQAEDVNMYIAMRSGPSVKASVAVDVDNRGAFASKGTLAGPINPPHFINSPYPVFAVATDLGKITATSSSLVWAIGVVRNPVVGYNSGNGASQDRAPYFLSKFPDVSSALDSFILDYDNAKQRSNALNAKIIGDAGKVSPTYTNLVSLAARQAMGGTDLTVARGTDSSWNTSDVKMFMKDVGTSGRVNPVESLYAAFPFFLYINASYAGWLLEPLLEFQSSPSYTQPFAASDLGSSYPQASGSNQAHARGIEQSGNMLIMALSHALVSGDGSLINRYYALLSDWATYLINTVPNPGSQANADNESQPNMSNLLIKGIIGVQAMAKISSTLGRGNDSTRFANEAQSLLQTWQTSALSTDGTHLLATYGDQSSWTLPYNLYADKLLQTNLVNGNLYSSETTFLKGLLASTGGPVTSFGVPVDLSTNSQTDAGWTLFTAAVSTDPGVRDSLISPVFSHIVSNQSTFPFSKVYKLDSTGAAVSGQASPALGAIFAPLALSLPFQTITVPPPPKAPAASSQKASITGPVVGGVVGGVGLIALVAAAFFLWRRRQRNKSRLSMDMDMDQPSAAYPPVTVYHLPRGRSSSEPLSPHLRDSSSDFLARSTTTSTAVSNTVARSSKAREAAREREIANRIPPSTPSASAYSNSNTDSSGGGSSREPPTTIGGSTVSHTEVQGLRDEVENLRRAMQEIQAERVEAPPMYSQ</sequence>
<feature type="domain" description="Glutaminase A N-terminal" evidence="5">
    <location>
        <begin position="96"/>
        <end position="325"/>
    </location>
</feature>
<evidence type="ECO:0000259" key="5">
    <source>
        <dbReference type="Pfam" id="PF17168"/>
    </source>
</evidence>
<evidence type="ECO:0000256" key="2">
    <source>
        <dbReference type="SAM" id="Phobius"/>
    </source>
</evidence>
<dbReference type="Pfam" id="PF16335">
    <property type="entry name" value="GtaA_6_Hairpin"/>
    <property type="match status" value="1"/>
</dbReference>
<feature type="signal peptide" evidence="3">
    <location>
        <begin position="1"/>
        <end position="22"/>
    </location>
</feature>
<evidence type="ECO:0000256" key="1">
    <source>
        <dbReference type="SAM" id="MobiDB-lite"/>
    </source>
</evidence>
<dbReference type="InterPro" id="IPR033433">
    <property type="entry name" value="GtaA_N"/>
</dbReference>
<protein>
    <recommendedName>
        <fullName evidence="8">DUF1793-domain-containing protein</fullName>
    </recommendedName>
</protein>
<reference evidence="6 7" key="1">
    <citation type="submission" date="2018-11" db="EMBL/GenBank/DDBJ databases">
        <title>Genome assembly of Steccherinum ochraceum LE-BIN_3174, the white-rot fungus of the Steccherinaceae family (The Residual Polyporoid clade, Polyporales, Basidiomycota).</title>
        <authorList>
            <person name="Fedorova T.V."/>
            <person name="Glazunova O.A."/>
            <person name="Landesman E.O."/>
            <person name="Moiseenko K.V."/>
            <person name="Psurtseva N.V."/>
            <person name="Savinova O.S."/>
            <person name="Shakhova N.V."/>
            <person name="Tyazhelova T.V."/>
            <person name="Vasina D.V."/>
        </authorList>
    </citation>
    <scope>NUCLEOTIDE SEQUENCE [LARGE SCALE GENOMIC DNA]</scope>
    <source>
        <strain evidence="6 7">LE-BIN_3174</strain>
    </source>
</reference>
<dbReference type="InterPro" id="IPR032514">
    <property type="entry name" value="GtaA_central"/>
</dbReference>
<organism evidence="6 7">
    <name type="scientific">Steccherinum ochraceum</name>
    <dbReference type="NCBI Taxonomy" id="92696"/>
    <lineage>
        <taxon>Eukaryota</taxon>
        <taxon>Fungi</taxon>
        <taxon>Dikarya</taxon>
        <taxon>Basidiomycota</taxon>
        <taxon>Agaricomycotina</taxon>
        <taxon>Agaricomycetes</taxon>
        <taxon>Polyporales</taxon>
        <taxon>Steccherinaceae</taxon>
        <taxon>Steccherinum</taxon>
    </lineage>
</organism>